<feature type="repeat" description="ANK" evidence="5">
    <location>
        <begin position="722"/>
        <end position="754"/>
    </location>
</feature>
<dbReference type="GO" id="GO:0000785">
    <property type="term" value="C:chromatin"/>
    <property type="evidence" value="ECO:0007669"/>
    <property type="project" value="TreeGrafter"/>
</dbReference>
<reference evidence="9" key="2">
    <citation type="submission" date="2021-08" db="EMBL/GenBank/DDBJ databases">
        <authorList>
            <person name="Eriksson T."/>
        </authorList>
    </citation>
    <scope>NUCLEOTIDE SEQUENCE</scope>
    <source>
        <strain evidence="9">Stoneville</strain>
        <tissue evidence="9">Whole head</tissue>
    </source>
</reference>
<comment type="caution">
    <text evidence="9">The sequence shown here is derived from an EMBL/GenBank/DDBJ whole genome shotgun (WGS) entry which is preliminary data.</text>
</comment>
<feature type="domain" description="SET" evidence="7">
    <location>
        <begin position="910"/>
        <end position="1049"/>
    </location>
</feature>
<evidence type="ECO:0000256" key="1">
    <source>
        <dbReference type="ARBA" id="ARBA00004286"/>
    </source>
</evidence>
<evidence type="ECO:0000259" key="8">
    <source>
        <dbReference type="PROSITE" id="PS50867"/>
    </source>
</evidence>
<comment type="subcellular location">
    <subcellularLocation>
        <location evidence="1">Chromosome</location>
    </subcellularLocation>
</comment>
<dbReference type="PROSITE" id="PS50280">
    <property type="entry name" value="SET"/>
    <property type="match status" value="1"/>
</dbReference>
<feature type="compositionally biased region" description="Basic and acidic residues" evidence="6">
    <location>
        <begin position="199"/>
        <end position="220"/>
    </location>
</feature>
<dbReference type="Pfam" id="PF12796">
    <property type="entry name" value="Ank_2"/>
    <property type="match status" value="2"/>
</dbReference>
<accession>A0A8J6HJ48</accession>
<keyword evidence="3" id="KW-0489">Methyltransferase</keyword>
<dbReference type="SMART" id="SM00248">
    <property type="entry name" value="ANK"/>
    <property type="match status" value="7"/>
</dbReference>
<dbReference type="InterPro" id="IPR046341">
    <property type="entry name" value="SET_dom_sf"/>
</dbReference>
<feature type="compositionally biased region" description="Basic and acidic residues" evidence="6">
    <location>
        <begin position="263"/>
        <end position="283"/>
    </location>
</feature>
<dbReference type="GO" id="GO:0005634">
    <property type="term" value="C:nucleus"/>
    <property type="evidence" value="ECO:0007669"/>
    <property type="project" value="InterPro"/>
</dbReference>
<dbReference type="EMBL" id="JABDTM020022526">
    <property type="protein sequence ID" value="KAH0815836.1"/>
    <property type="molecule type" value="Genomic_DNA"/>
</dbReference>
<feature type="compositionally biased region" description="Polar residues" evidence="6">
    <location>
        <begin position="114"/>
        <end position="126"/>
    </location>
</feature>
<dbReference type="PROSITE" id="PS50088">
    <property type="entry name" value="ANK_REPEAT"/>
    <property type="match status" value="6"/>
</dbReference>
<dbReference type="GO" id="GO:0000122">
    <property type="term" value="P:negative regulation of transcription by RNA polymerase II"/>
    <property type="evidence" value="ECO:0007669"/>
    <property type="project" value="TreeGrafter"/>
</dbReference>
<dbReference type="GO" id="GO:0002039">
    <property type="term" value="F:p53 binding"/>
    <property type="evidence" value="ECO:0007669"/>
    <property type="project" value="InterPro"/>
</dbReference>
<name>A0A8J6HJ48_TENMO</name>
<dbReference type="SUPFAM" id="SSF48403">
    <property type="entry name" value="Ankyrin repeat"/>
    <property type="match status" value="1"/>
</dbReference>
<dbReference type="PANTHER" id="PTHR46307">
    <property type="entry name" value="G9A, ISOFORM B"/>
    <property type="match status" value="1"/>
</dbReference>
<feature type="compositionally biased region" description="Basic and acidic residues" evidence="6">
    <location>
        <begin position="70"/>
        <end position="91"/>
    </location>
</feature>
<dbReference type="InterPro" id="IPR047762">
    <property type="entry name" value="EHMT_CRR"/>
</dbReference>
<dbReference type="Pfam" id="PF00856">
    <property type="entry name" value="SET"/>
    <property type="match status" value="1"/>
</dbReference>
<dbReference type="InterPro" id="IPR043550">
    <property type="entry name" value="EHMT1/EHMT2"/>
</dbReference>
<feature type="repeat" description="ANK" evidence="5">
    <location>
        <begin position="553"/>
        <end position="585"/>
    </location>
</feature>
<dbReference type="InterPro" id="IPR002110">
    <property type="entry name" value="Ankyrin_rpt"/>
</dbReference>
<dbReference type="PANTHER" id="PTHR46307:SF4">
    <property type="entry name" value="G9A, ISOFORM B"/>
    <property type="match status" value="1"/>
</dbReference>
<sequence>MNSVSGDSESGESNSSGQGEEKNIIDKILGEMKSEFNKTEKTPVTFEARQEVTEDAPMDSSLSNNVAGDAGEHAVKTEDSTNENHTEDSRNSEPGADDAADKPRIILSFKKPNTESPLKSNNSTGRRSLRHKTNSSDDKVDESTLKRSTRRRSKDCNESVLQSAIARKEKSYNESNKPQRLTRQLKPTPKILENLALAKQEKTKTEKMKPKVNDKQKSNDSDSFTETDTSKSEDNDRVHRKHRHKHVKHTKKAKRFKSSQGDSSKDSDSDQEEASSRQEEVACRRSRRISTSRLKDDSNTDIDEHSLQDSLNDETAPYPNSVECSTGGADLVTSRLCLCTQKTQYYLATSDEETTYCGAVDNIGDKIIGCSRTIDSKEIMLMRSSTRVPYTILCESHKNRLLRHNCCPTCGVFCTQGRFVECESKHHYHRDCQVSIEEVDCCPHCGSSAPSYDVNITMHSAKRPIFLPVQKTQYVSARMTFPNSYKHEDEIKCITPPLLPIGALEMQNSLEYGDEEYEIGDLVAAVKNNSVEKVAIILGSKSVDVNCKIPECNDGTVLHYAAQRGLVPVVHMLLVAGAQPDALDKDQNTPLMAAIVSSHNDVVRYLIKTGASIDLKVGTDGMTALHLAAKCGNLKACESLLKAAAAKSFVNSQDDGGWTPLVWACEHGYADIANFLIYKGADASLRDVEHNVALHWAAFSGSSHIAELLLNKGCDVNAVNAHGDTPLHIGARQDMYNCNIVLLARGADVTLLNKNSESPLDCVPPGGDSYSPISLNITLQASIDDNCPNVILSNDISKGKEANPIQCYNNVDADPKPSDFRYITKNCTTSDDVKIETKISTLQYCQCEERCVDDDCLCGKFSVRCWYDEEGKLIPDFSFSDIPMIFECNDRCSCNAITCNNRVVQKGLTQRFELFKTTDKGWGIRTLRLIPKGSFVCEYVGEIITDMEADRREDDSFLFDLENRVCRNANVSGGGVGFAHDTPPFQDTDVYCIDAKFYGNFARFINHSCNPNLTSVKVFADHQDLRFPRIAFFANKDIAGDEELSFDYGEKFWIAKYKSFSCLCGSSDCKYSEDTMEMTMQNYQRRLEECA</sequence>
<dbReference type="Gene3D" id="1.25.40.20">
    <property type="entry name" value="Ankyrin repeat-containing domain"/>
    <property type="match status" value="2"/>
</dbReference>
<evidence type="ECO:0008006" key="11">
    <source>
        <dbReference type="Google" id="ProtNLM"/>
    </source>
</evidence>
<keyword evidence="2" id="KW-0158">Chromosome</keyword>
<feature type="compositionally biased region" description="Basic and acidic residues" evidence="6">
    <location>
        <begin position="293"/>
        <end position="307"/>
    </location>
</feature>
<dbReference type="Pfam" id="PF00023">
    <property type="entry name" value="Ank"/>
    <property type="match status" value="1"/>
</dbReference>
<evidence type="ECO:0000313" key="10">
    <source>
        <dbReference type="Proteomes" id="UP000719412"/>
    </source>
</evidence>
<evidence type="ECO:0000256" key="5">
    <source>
        <dbReference type="PROSITE-ProRule" id="PRU00023"/>
    </source>
</evidence>
<dbReference type="SUPFAM" id="SSF82199">
    <property type="entry name" value="SET domain"/>
    <property type="match status" value="1"/>
</dbReference>
<keyword evidence="4" id="KW-0949">S-adenosyl-L-methionine</keyword>
<feature type="compositionally biased region" description="Basic residues" evidence="6">
    <location>
        <begin position="238"/>
        <end position="257"/>
    </location>
</feature>
<dbReference type="GO" id="GO:0032259">
    <property type="term" value="P:methylation"/>
    <property type="evidence" value="ECO:0007669"/>
    <property type="project" value="UniProtKB-KW"/>
</dbReference>
<feature type="compositionally biased region" description="Low complexity" evidence="6">
    <location>
        <begin position="1"/>
        <end position="18"/>
    </location>
</feature>
<evidence type="ECO:0000256" key="4">
    <source>
        <dbReference type="ARBA" id="ARBA00022691"/>
    </source>
</evidence>
<dbReference type="AlphaFoldDB" id="A0A8J6HJ48"/>
<dbReference type="Proteomes" id="UP000719412">
    <property type="component" value="Unassembled WGS sequence"/>
</dbReference>
<feature type="repeat" description="ANK" evidence="5">
    <location>
        <begin position="586"/>
        <end position="618"/>
    </location>
</feature>
<dbReference type="PROSITE" id="PS50867">
    <property type="entry name" value="PRE_SET"/>
    <property type="match status" value="1"/>
</dbReference>
<dbReference type="CDD" id="cd10543">
    <property type="entry name" value="SET_EHMT"/>
    <property type="match status" value="1"/>
</dbReference>
<feature type="compositionally biased region" description="Basic and acidic residues" evidence="6">
    <location>
        <begin position="134"/>
        <end position="145"/>
    </location>
</feature>
<dbReference type="CDD" id="cd20905">
    <property type="entry name" value="EHMT_ZBD"/>
    <property type="match status" value="1"/>
</dbReference>
<dbReference type="Gene3D" id="2.170.270.10">
    <property type="entry name" value="SET domain"/>
    <property type="match status" value="1"/>
</dbReference>
<dbReference type="SMART" id="SM00317">
    <property type="entry name" value="SET"/>
    <property type="match status" value="1"/>
</dbReference>
<dbReference type="Pfam" id="PF21533">
    <property type="entry name" value="EHMT1-2_CRR"/>
    <property type="match status" value="1"/>
</dbReference>
<gene>
    <name evidence="9" type="ORF">GEV33_006955</name>
</gene>
<feature type="region of interest" description="Disordered" evidence="6">
    <location>
        <begin position="1"/>
        <end position="319"/>
    </location>
</feature>
<evidence type="ECO:0000256" key="3">
    <source>
        <dbReference type="ARBA" id="ARBA00022603"/>
    </source>
</evidence>
<dbReference type="PROSITE" id="PS50297">
    <property type="entry name" value="ANK_REP_REGION"/>
    <property type="match status" value="6"/>
</dbReference>
<dbReference type="Pfam" id="PF05033">
    <property type="entry name" value="Pre-SET"/>
    <property type="match status" value="1"/>
</dbReference>
<keyword evidence="5" id="KW-0040">ANK repeat</keyword>
<dbReference type="PRINTS" id="PR01415">
    <property type="entry name" value="ANKYRIN"/>
</dbReference>
<dbReference type="SMART" id="SM00468">
    <property type="entry name" value="PreSET"/>
    <property type="match status" value="1"/>
</dbReference>
<feature type="repeat" description="ANK" evidence="5">
    <location>
        <begin position="620"/>
        <end position="652"/>
    </location>
</feature>
<dbReference type="InterPro" id="IPR007728">
    <property type="entry name" value="Pre-SET_dom"/>
</dbReference>
<evidence type="ECO:0000256" key="2">
    <source>
        <dbReference type="ARBA" id="ARBA00022454"/>
    </source>
</evidence>
<organism evidence="9 10">
    <name type="scientific">Tenebrio molitor</name>
    <name type="common">Yellow mealworm beetle</name>
    <dbReference type="NCBI Taxonomy" id="7067"/>
    <lineage>
        <taxon>Eukaryota</taxon>
        <taxon>Metazoa</taxon>
        <taxon>Ecdysozoa</taxon>
        <taxon>Arthropoda</taxon>
        <taxon>Hexapoda</taxon>
        <taxon>Insecta</taxon>
        <taxon>Pterygota</taxon>
        <taxon>Neoptera</taxon>
        <taxon>Endopterygota</taxon>
        <taxon>Coleoptera</taxon>
        <taxon>Polyphaga</taxon>
        <taxon>Cucujiformia</taxon>
        <taxon>Tenebrionidae</taxon>
        <taxon>Tenebrio</taxon>
    </lineage>
</organism>
<dbReference type="InterPro" id="IPR036770">
    <property type="entry name" value="Ankyrin_rpt-contain_sf"/>
</dbReference>
<feature type="compositionally biased region" description="Basic and acidic residues" evidence="6">
    <location>
        <begin position="228"/>
        <end position="237"/>
    </location>
</feature>
<feature type="domain" description="Pre-SET" evidence="8">
    <location>
        <begin position="843"/>
        <end position="907"/>
    </location>
</feature>
<evidence type="ECO:0000313" key="9">
    <source>
        <dbReference type="EMBL" id="KAH0815836.1"/>
    </source>
</evidence>
<feature type="repeat" description="ANK" evidence="5">
    <location>
        <begin position="656"/>
        <end position="688"/>
    </location>
</feature>
<dbReference type="GO" id="GO:0008270">
    <property type="term" value="F:zinc ion binding"/>
    <property type="evidence" value="ECO:0007669"/>
    <property type="project" value="InterPro"/>
</dbReference>
<keyword evidence="3" id="KW-0808">Transferase</keyword>
<feature type="repeat" description="ANK" evidence="5">
    <location>
        <begin position="689"/>
        <end position="721"/>
    </location>
</feature>
<feature type="compositionally biased region" description="Polar residues" evidence="6">
    <location>
        <begin position="173"/>
        <end position="182"/>
    </location>
</feature>
<proteinExistence type="predicted"/>
<reference evidence="9" key="1">
    <citation type="journal article" date="2020" name="J Insects Food Feed">
        <title>The yellow mealworm (Tenebrio molitor) genome: a resource for the emerging insects as food and feed industry.</title>
        <authorList>
            <person name="Eriksson T."/>
            <person name="Andere A."/>
            <person name="Kelstrup H."/>
            <person name="Emery V."/>
            <person name="Picard C."/>
        </authorList>
    </citation>
    <scope>NUCLEOTIDE SEQUENCE</scope>
    <source>
        <strain evidence="9">Stoneville</strain>
        <tissue evidence="9">Whole head</tissue>
    </source>
</reference>
<evidence type="ECO:0000256" key="6">
    <source>
        <dbReference type="SAM" id="MobiDB-lite"/>
    </source>
</evidence>
<protein>
    <recommendedName>
        <fullName evidence="11">Histone-lysine N-methyltransferase EHMT1</fullName>
    </recommendedName>
</protein>
<keyword evidence="10" id="KW-1185">Reference proteome</keyword>
<feature type="compositionally biased region" description="Basic and acidic residues" evidence="6">
    <location>
        <begin position="19"/>
        <end position="41"/>
    </location>
</feature>
<dbReference type="GO" id="GO:0046974">
    <property type="term" value="F:histone H3K9 methyltransferase activity"/>
    <property type="evidence" value="ECO:0007669"/>
    <property type="project" value="TreeGrafter"/>
</dbReference>
<dbReference type="InterPro" id="IPR001214">
    <property type="entry name" value="SET_dom"/>
</dbReference>
<evidence type="ECO:0000259" key="7">
    <source>
        <dbReference type="PROSITE" id="PS50280"/>
    </source>
</evidence>